<feature type="domain" description="Sulfatase-modifying factor enzyme-like" evidence="4">
    <location>
        <begin position="209"/>
        <end position="459"/>
    </location>
</feature>
<dbReference type="Pfam" id="PF03781">
    <property type="entry name" value="FGE-sulfatase"/>
    <property type="match status" value="1"/>
</dbReference>
<proteinExistence type="predicted"/>
<dbReference type="AlphaFoldDB" id="A0A1N7JAK0"/>
<gene>
    <name evidence="7" type="ORF">SAMN05421760_101860</name>
</gene>
<keyword evidence="8" id="KW-1185">Reference proteome</keyword>
<keyword evidence="2" id="KW-0408">Iron</keyword>
<dbReference type="InterPro" id="IPR016187">
    <property type="entry name" value="CTDL_fold"/>
</dbReference>
<dbReference type="SUPFAM" id="SSF53335">
    <property type="entry name" value="S-adenosyl-L-methionine-dependent methyltransferases"/>
    <property type="match status" value="1"/>
</dbReference>
<dbReference type="PANTHER" id="PTHR23150:SF26">
    <property type="entry name" value="GENERIC METHYLTRANSFERASE"/>
    <property type="match status" value="1"/>
</dbReference>
<comment type="pathway">
    <text evidence="3">Amino-acid biosynthesis; ergothioneine biosynthesis.</text>
</comment>
<keyword evidence="1" id="KW-0560">Oxidoreductase</keyword>
<name>A0A1N7JAK0_9GAMM</name>
<evidence type="ECO:0000259" key="5">
    <source>
        <dbReference type="Pfam" id="PF12867"/>
    </source>
</evidence>
<dbReference type="Gene3D" id="3.90.1580.10">
    <property type="entry name" value="paralog of FGE (formylglycine-generating enzyme)"/>
    <property type="match status" value="1"/>
</dbReference>
<evidence type="ECO:0000259" key="4">
    <source>
        <dbReference type="Pfam" id="PF03781"/>
    </source>
</evidence>
<feature type="domain" description="DinB-like" evidence="5">
    <location>
        <begin position="42"/>
        <end position="177"/>
    </location>
</feature>
<dbReference type="SUPFAM" id="SSF56436">
    <property type="entry name" value="C-type lectin-like"/>
    <property type="match status" value="1"/>
</dbReference>
<dbReference type="InterPro" id="IPR025714">
    <property type="entry name" value="Methyltranfer_dom"/>
</dbReference>
<dbReference type="InterPro" id="IPR029063">
    <property type="entry name" value="SAM-dependent_MTases_sf"/>
</dbReference>
<evidence type="ECO:0000259" key="6">
    <source>
        <dbReference type="Pfam" id="PF13847"/>
    </source>
</evidence>
<evidence type="ECO:0000256" key="2">
    <source>
        <dbReference type="ARBA" id="ARBA00023004"/>
    </source>
</evidence>
<dbReference type="InterPro" id="IPR027625">
    <property type="entry name" value="OvoA_Cterm"/>
</dbReference>
<dbReference type="FunFam" id="3.90.1580.10:FF:000006">
    <property type="entry name" value="Generic methyltransferase, putative"/>
    <property type="match status" value="1"/>
</dbReference>
<dbReference type="Proteomes" id="UP000185999">
    <property type="component" value="Unassembled WGS sequence"/>
</dbReference>
<evidence type="ECO:0000256" key="1">
    <source>
        <dbReference type="ARBA" id="ARBA00023002"/>
    </source>
</evidence>
<dbReference type="GO" id="GO:0120147">
    <property type="term" value="F:formylglycine-generating oxidase activity"/>
    <property type="evidence" value="ECO:0007669"/>
    <property type="project" value="TreeGrafter"/>
</dbReference>
<dbReference type="NCBIfam" id="TIGR04344">
    <property type="entry name" value="ovoA_Nterm"/>
    <property type="match status" value="1"/>
</dbReference>
<reference evidence="8" key="1">
    <citation type="submission" date="2017-01" db="EMBL/GenBank/DDBJ databases">
        <authorList>
            <person name="Varghese N."/>
            <person name="Submissions S."/>
        </authorList>
    </citation>
    <scope>NUCLEOTIDE SEQUENCE [LARGE SCALE GENOMIC DNA]</scope>
    <source>
        <strain evidence="8">DSM 22306</strain>
    </source>
</reference>
<dbReference type="STRING" id="619304.SAMN05421760_101860"/>
<evidence type="ECO:0000313" key="8">
    <source>
        <dbReference type="Proteomes" id="UP000185999"/>
    </source>
</evidence>
<dbReference type="Pfam" id="PF12867">
    <property type="entry name" value="DinB_2"/>
    <property type="match status" value="1"/>
</dbReference>
<dbReference type="InterPro" id="IPR005532">
    <property type="entry name" value="SUMF_dom"/>
</dbReference>
<dbReference type="InterPro" id="IPR042095">
    <property type="entry name" value="SUMF_sf"/>
</dbReference>
<dbReference type="Pfam" id="PF13847">
    <property type="entry name" value="Methyltransf_31"/>
    <property type="match status" value="1"/>
</dbReference>
<organism evidence="7 8">
    <name type="scientific">Neptunomonas antarctica</name>
    <dbReference type="NCBI Taxonomy" id="619304"/>
    <lineage>
        <taxon>Bacteria</taxon>
        <taxon>Pseudomonadati</taxon>
        <taxon>Pseudomonadota</taxon>
        <taxon>Gammaproteobacteria</taxon>
        <taxon>Oceanospirillales</taxon>
        <taxon>Oceanospirillaceae</taxon>
        <taxon>Neptunomonas</taxon>
    </lineage>
</organism>
<feature type="domain" description="Methyltransferase" evidence="6">
    <location>
        <begin position="518"/>
        <end position="649"/>
    </location>
</feature>
<evidence type="ECO:0000313" key="7">
    <source>
        <dbReference type="EMBL" id="SIS46348.1"/>
    </source>
</evidence>
<dbReference type="InterPro" id="IPR051043">
    <property type="entry name" value="Sulfatase_Mod_Factor_Kinase"/>
</dbReference>
<dbReference type="InterPro" id="IPR027577">
    <property type="entry name" value="OvoA_Nterm"/>
</dbReference>
<protein>
    <submittedName>
        <fullName evidence="7">5-histidylcysteine sulfoxide synthase/putative 4-mercaptohistidine N1-methyltranferase</fullName>
    </submittedName>
</protein>
<dbReference type="Gene3D" id="3.40.50.150">
    <property type="entry name" value="Vaccinia Virus protein VP39"/>
    <property type="match status" value="1"/>
</dbReference>
<dbReference type="InterPro" id="IPR024775">
    <property type="entry name" value="DinB-like"/>
</dbReference>
<evidence type="ECO:0000256" key="3">
    <source>
        <dbReference type="ARBA" id="ARBA00037882"/>
    </source>
</evidence>
<dbReference type="CDD" id="cd02440">
    <property type="entry name" value="AdoMet_MTases"/>
    <property type="match status" value="1"/>
</dbReference>
<accession>A0A1N7JAK0</accession>
<dbReference type="NCBIfam" id="TIGR04345">
    <property type="entry name" value="ovoA_Cterm"/>
    <property type="match status" value="1"/>
</dbReference>
<dbReference type="PANTHER" id="PTHR23150">
    <property type="entry name" value="SULFATASE MODIFYING FACTOR 1, 2"/>
    <property type="match status" value="1"/>
</dbReference>
<sequence>MPGSFKEIKYKMKENMIVRVSKTPLLNGDAVDAKREELRQYFHQTYSLYEALFEPITSDEAYFIRPEPLRHPLIFYFGHTATFFVNKLVLGKYIDERLNRSLESMFAIGVDEMSWDDLNQANYDWPSVQTTRAYRHKVRGIVDEVISSMPLTLPITQDQPAWVILMGIEHERIHLETSSVIIRMLSLDYLKPHPLWEPCRISAAAPKNTLLPVAGGCVTLGRGDNADTYGWDNEYGSKTVEVDSFHASQYLVSNEEFLAFVEAGGYQQLRLWSEEGASWLNYTKASIPHFWVKRNGKYFQRNLLDEIELPLNWPVEVNYLEANAFCHWKAEQTGRFIRLPTEAEWMQLRNMIDTDQPYWDEAPGNLNLEYFASSCPVDHFETNGFYDITGNVWQWTESPIDGYPGFEVHPLYDDFSAPTFDGKHNIFTGGSWISTGNEALKFSRYAFRRHFFQHAGFRYIEATTKEVPVEPVNTYETDDLVVQYLEFHYGDSYFGVANYPVACIETLLAKLPAINTDKALDLGCSVGRASFELAKTFSHVDAIDFSARFIQHGHQLQETGQSRFSIPTEGELVAFKETSLEQLGYTKEGKERIHFAQGDAHNLKPQFSGYDLIFCGNLIDRLHDPKRFLNEVHSRMNSGSYLVLTSPYTWLEDYTDKSNWLGGVKVNGENFSTLDGLKETLSQRFEFIEALDVPFVIRETARKFQHSVAQMSLWKLKD</sequence>
<dbReference type="EMBL" id="FTOE01000001">
    <property type="protein sequence ID" value="SIS46348.1"/>
    <property type="molecule type" value="Genomic_DNA"/>
</dbReference>